<dbReference type="OrthoDB" id="4395893at2"/>
<keyword evidence="1" id="KW-0812">Transmembrane</keyword>
<reference evidence="2 3" key="1">
    <citation type="submission" date="2018-11" db="EMBL/GenBank/DDBJ databases">
        <authorList>
            <person name="Kleinhagauer T."/>
            <person name="Glaeser S.P."/>
            <person name="Spergser J."/>
            <person name="Ruckert C."/>
            <person name="Kaempfer P."/>
            <person name="Busse H.-J."/>
        </authorList>
    </citation>
    <scope>NUCLEOTIDE SEQUENCE [LARGE SCALE GENOMIC DNA]</scope>
    <source>
        <strain evidence="2 3">200CH</strain>
    </source>
</reference>
<dbReference type="RefSeq" id="WP_123926015.1">
    <property type="nucleotide sequence ID" value="NZ_CP033896.1"/>
</dbReference>
<keyword evidence="1" id="KW-1133">Transmembrane helix</keyword>
<keyword evidence="3" id="KW-1185">Reference proteome</keyword>
<sequence>MSDASQASAAIVPAPSAAASRPRIFAATFVSEIAVGAHVGGVGALIALLSVDFGLPISHFAILGSFLGVGMVGFSLLSKWLMKATAGMVLQLAATLVIVGALGLAFAPWANVAIASGLSVALGTSLVILIVPAVLAGPRRARDIALANGASSAASIVSPLLYGLFASIPWLEGRWAALMLALPAIYVLATIRHVDFVDTPSAFAERWAGRRTKRRKDLADKFGAVESVQAFGGAEQVAEDEMGRAALPQAAGAVHEPNISQGRAPVTKKQRIQVGMGLARVALSLVAEFALYTWGVARLLEIGVPNATAATLGAVFPLGMAAGRLSAGILIRWRYIFVTSIAASMIGTIIIGTGTSLPWLIFGLLLAGCGNALLYPITVDDLVAQPSLSANRAAALSALSGGVVVFIMPILLAWVQQFLSLGHSLLLLFPITLLLFVLPSGRHSSTVRRSRRRGKRIDAEIHNSPAPRVQ</sequence>
<evidence type="ECO:0000256" key="1">
    <source>
        <dbReference type="SAM" id="Phobius"/>
    </source>
</evidence>
<proteinExistence type="predicted"/>
<dbReference type="Gene3D" id="1.20.1250.20">
    <property type="entry name" value="MFS general substrate transporter like domains"/>
    <property type="match status" value="2"/>
</dbReference>
<feature type="transmembrane region" description="Helical" evidence="1">
    <location>
        <begin position="89"/>
        <end position="107"/>
    </location>
</feature>
<feature type="transmembrane region" description="Helical" evidence="1">
    <location>
        <begin position="303"/>
        <end position="323"/>
    </location>
</feature>
<dbReference type="SUPFAM" id="SSF103473">
    <property type="entry name" value="MFS general substrate transporter"/>
    <property type="match status" value="1"/>
</dbReference>
<dbReference type="AlphaFoldDB" id="A0A3G6J9N6"/>
<feature type="transmembrane region" description="Helical" evidence="1">
    <location>
        <begin position="57"/>
        <end position="77"/>
    </location>
</feature>
<gene>
    <name evidence="2" type="ORF">CCHOA_01580</name>
</gene>
<keyword evidence="1" id="KW-0472">Membrane</keyword>
<feature type="transmembrane region" description="Helical" evidence="1">
    <location>
        <begin position="335"/>
        <end position="353"/>
    </location>
</feature>
<protein>
    <submittedName>
        <fullName evidence="2">Major Facilitator Superfamily protein</fullName>
    </submittedName>
</protein>
<feature type="transmembrane region" description="Helical" evidence="1">
    <location>
        <begin position="144"/>
        <end position="168"/>
    </location>
</feature>
<dbReference type="Proteomes" id="UP000269019">
    <property type="component" value="Chromosome"/>
</dbReference>
<feature type="transmembrane region" description="Helical" evidence="1">
    <location>
        <begin position="359"/>
        <end position="383"/>
    </location>
</feature>
<dbReference type="KEGG" id="ccho:CCHOA_01580"/>
<evidence type="ECO:0000313" key="2">
    <source>
        <dbReference type="EMBL" id="AZA12744.1"/>
    </source>
</evidence>
<feature type="transmembrane region" description="Helical" evidence="1">
    <location>
        <begin position="113"/>
        <end position="137"/>
    </location>
</feature>
<name>A0A3G6J9N6_9CORY</name>
<dbReference type="InterPro" id="IPR036259">
    <property type="entry name" value="MFS_trans_sf"/>
</dbReference>
<feature type="transmembrane region" description="Helical" evidence="1">
    <location>
        <begin position="421"/>
        <end position="441"/>
    </location>
</feature>
<feature type="transmembrane region" description="Helical" evidence="1">
    <location>
        <begin position="174"/>
        <end position="191"/>
    </location>
</feature>
<evidence type="ECO:0000313" key="3">
    <source>
        <dbReference type="Proteomes" id="UP000269019"/>
    </source>
</evidence>
<feature type="transmembrane region" description="Helical" evidence="1">
    <location>
        <begin position="278"/>
        <end position="297"/>
    </location>
</feature>
<dbReference type="EMBL" id="CP033896">
    <property type="protein sequence ID" value="AZA12744.1"/>
    <property type="molecule type" value="Genomic_DNA"/>
</dbReference>
<accession>A0A3G6J9N6</accession>
<organism evidence="2 3">
    <name type="scientific">Corynebacterium choanae</name>
    <dbReference type="NCBI Taxonomy" id="1862358"/>
    <lineage>
        <taxon>Bacteria</taxon>
        <taxon>Bacillati</taxon>
        <taxon>Actinomycetota</taxon>
        <taxon>Actinomycetes</taxon>
        <taxon>Mycobacteriales</taxon>
        <taxon>Corynebacteriaceae</taxon>
        <taxon>Corynebacterium</taxon>
    </lineage>
</organism>
<feature type="transmembrane region" description="Helical" evidence="1">
    <location>
        <begin position="24"/>
        <end position="51"/>
    </location>
</feature>
<feature type="transmembrane region" description="Helical" evidence="1">
    <location>
        <begin position="395"/>
        <end position="415"/>
    </location>
</feature>